<evidence type="ECO:0000313" key="1">
    <source>
        <dbReference type="EMBL" id="MDZ5662160.1"/>
    </source>
</evidence>
<accession>A0ABU5KB03</accession>
<reference evidence="1 2" key="1">
    <citation type="submission" date="2023-11" db="EMBL/GenBank/DDBJ databases">
        <title>Novel species in genus Nocardioides.</title>
        <authorList>
            <person name="Zhou H."/>
        </authorList>
    </citation>
    <scope>NUCLEOTIDE SEQUENCE [LARGE SCALE GENOMIC DNA]</scope>
    <source>
        <strain evidence="1 2">S-58</strain>
    </source>
</reference>
<dbReference type="Proteomes" id="UP001291999">
    <property type="component" value="Unassembled WGS sequence"/>
</dbReference>
<dbReference type="RefSeq" id="WP_322424274.1">
    <property type="nucleotide sequence ID" value="NZ_JAXQPW010000002.1"/>
</dbReference>
<gene>
    <name evidence="1" type="ORF">SFC79_10330</name>
</gene>
<dbReference type="EMBL" id="JAXQPW010000002">
    <property type="protein sequence ID" value="MDZ5662160.1"/>
    <property type="molecule type" value="Genomic_DNA"/>
</dbReference>
<proteinExistence type="predicted"/>
<comment type="caution">
    <text evidence="1">The sequence shown here is derived from an EMBL/GenBank/DDBJ whole genome shotgun (WGS) entry which is preliminary data.</text>
</comment>
<organism evidence="1 2">
    <name type="scientific">Nocardioides renjunii</name>
    <dbReference type="NCBI Taxonomy" id="3095075"/>
    <lineage>
        <taxon>Bacteria</taxon>
        <taxon>Bacillati</taxon>
        <taxon>Actinomycetota</taxon>
        <taxon>Actinomycetes</taxon>
        <taxon>Propionibacteriales</taxon>
        <taxon>Nocardioidaceae</taxon>
        <taxon>Nocardioides</taxon>
    </lineage>
</organism>
<sequence length="75" mass="8114">MRGDEVVAMTRMLIRVDGTVSDELVSAFPQLSARAQRTETTLVGDVIDQEELQGVLNLLSTLGITVVEVLTIPSD</sequence>
<name>A0ABU5KB03_9ACTN</name>
<keyword evidence="2" id="KW-1185">Reference proteome</keyword>
<evidence type="ECO:0000313" key="2">
    <source>
        <dbReference type="Proteomes" id="UP001291999"/>
    </source>
</evidence>
<evidence type="ECO:0008006" key="3">
    <source>
        <dbReference type="Google" id="ProtNLM"/>
    </source>
</evidence>
<protein>
    <recommendedName>
        <fullName evidence="3">Heavy-metal-associated domain-containing protein</fullName>
    </recommendedName>
</protein>